<evidence type="ECO:0000313" key="3">
    <source>
        <dbReference type="Proteomes" id="UP001066276"/>
    </source>
</evidence>
<accession>A0AAV7NYU8</accession>
<feature type="region of interest" description="Disordered" evidence="1">
    <location>
        <begin position="1"/>
        <end position="37"/>
    </location>
</feature>
<dbReference type="Proteomes" id="UP001066276">
    <property type="component" value="Chromosome 8"/>
</dbReference>
<proteinExistence type="predicted"/>
<name>A0AAV7NYU8_PLEWA</name>
<feature type="compositionally biased region" description="Basic and acidic residues" evidence="1">
    <location>
        <begin position="19"/>
        <end position="32"/>
    </location>
</feature>
<dbReference type="AlphaFoldDB" id="A0AAV7NYU8"/>
<protein>
    <submittedName>
        <fullName evidence="2">Uncharacterized protein</fullName>
    </submittedName>
</protein>
<organism evidence="2 3">
    <name type="scientific">Pleurodeles waltl</name>
    <name type="common">Iberian ribbed newt</name>
    <dbReference type="NCBI Taxonomy" id="8319"/>
    <lineage>
        <taxon>Eukaryota</taxon>
        <taxon>Metazoa</taxon>
        <taxon>Chordata</taxon>
        <taxon>Craniata</taxon>
        <taxon>Vertebrata</taxon>
        <taxon>Euteleostomi</taxon>
        <taxon>Amphibia</taxon>
        <taxon>Batrachia</taxon>
        <taxon>Caudata</taxon>
        <taxon>Salamandroidea</taxon>
        <taxon>Salamandridae</taxon>
        <taxon>Pleurodelinae</taxon>
        <taxon>Pleurodeles</taxon>
    </lineage>
</organism>
<keyword evidence="3" id="KW-1185">Reference proteome</keyword>
<reference evidence="2" key="1">
    <citation type="journal article" date="2022" name="bioRxiv">
        <title>Sequencing and chromosome-scale assembly of the giantPleurodeles waltlgenome.</title>
        <authorList>
            <person name="Brown T."/>
            <person name="Elewa A."/>
            <person name="Iarovenko S."/>
            <person name="Subramanian E."/>
            <person name="Araus A.J."/>
            <person name="Petzold A."/>
            <person name="Susuki M."/>
            <person name="Suzuki K.-i.T."/>
            <person name="Hayashi T."/>
            <person name="Toyoda A."/>
            <person name="Oliveira C."/>
            <person name="Osipova E."/>
            <person name="Leigh N.D."/>
            <person name="Simon A."/>
            <person name="Yun M.H."/>
        </authorList>
    </citation>
    <scope>NUCLEOTIDE SEQUENCE</scope>
    <source>
        <strain evidence="2">20211129_DDA</strain>
        <tissue evidence="2">Liver</tissue>
    </source>
</reference>
<evidence type="ECO:0000313" key="2">
    <source>
        <dbReference type="EMBL" id="KAJ1120644.1"/>
    </source>
</evidence>
<gene>
    <name evidence="2" type="ORF">NDU88_008806</name>
</gene>
<sequence>MEESVCTARHTYGKRRARGQYEHGGKLRRADRVQPQQVQSLEDVMEMEMEGSSPSCRGPLDDLVNGGLNSEAQSPEMDKVLRMGGDIRDIQRQAQSPRAKSPMFEIPFRLSPRRENGHRWGLSEETPNQSIVRMLRALSLEVRGGFETSNINQKEIRGLCETLGKKIDDLAGRTAALEEEVGNLKTMMETNKAEIQKCKE</sequence>
<comment type="caution">
    <text evidence="2">The sequence shown here is derived from an EMBL/GenBank/DDBJ whole genome shotgun (WGS) entry which is preliminary data.</text>
</comment>
<evidence type="ECO:0000256" key="1">
    <source>
        <dbReference type="SAM" id="MobiDB-lite"/>
    </source>
</evidence>
<dbReference type="EMBL" id="JANPWB010000012">
    <property type="protein sequence ID" value="KAJ1120644.1"/>
    <property type="molecule type" value="Genomic_DNA"/>
</dbReference>